<dbReference type="InterPro" id="IPR008930">
    <property type="entry name" value="Terpenoid_cyclase/PrenylTrfase"/>
</dbReference>
<name>A0A6C0P7F1_9BACL</name>
<accession>A0A6C0P7F1</accession>
<organism evidence="1 2">
    <name type="scientific">Paenibacillus rhizovicinus</name>
    <dbReference type="NCBI Taxonomy" id="2704463"/>
    <lineage>
        <taxon>Bacteria</taxon>
        <taxon>Bacillati</taxon>
        <taxon>Bacillota</taxon>
        <taxon>Bacilli</taxon>
        <taxon>Bacillales</taxon>
        <taxon>Paenibacillaceae</taxon>
        <taxon>Paenibacillus</taxon>
    </lineage>
</organism>
<reference evidence="1 2" key="1">
    <citation type="submission" date="2020-02" db="EMBL/GenBank/DDBJ databases">
        <title>Paenibacillus sp. nov., isolated from rhizosphere soil of tomato.</title>
        <authorList>
            <person name="Weon H.-Y."/>
            <person name="Lee S.A."/>
        </authorList>
    </citation>
    <scope>NUCLEOTIDE SEQUENCE [LARGE SCALE GENOMIC DNA]</scope>
    <source>
        <strain evidence="1 2">14171R-81</strain>
    </source>
</reference>
<dbReference type="SUPFAM" id="SSF48239">
    <property type="entry name" value="Terpenoid cyclases/Protein prenyltransferases"/>
    <property type="match status" value="1"/>
</dbReference>
<dbReference type="Proteomes" id="UP000479114">
    <property type="component" value="Chromosome"/>
</dbReference>
<evidence type="ECO:0000313" key="1">
    <source>
        <dbReference type="EMBL" id="QHW33573.1"/>
    </source>
</evidence>
<evidence type="ECO:0000313" key="2">
    <source>
        <dbReference type="Proteomes" id="UP000479114"/>
    </source>
</evidence>
<gene>
    <name evidence="1" type="ORF">GZH47_24100</name>
</gene>
<keyword evidence="2" id="KW-1185">Reference proteome</keyword>
<dbReference type="AlphaFoldDB" id="A0A6C0P7F1"/>
<dbReference type="KEGG" id="prz:GZH47_24100"/>
<protein>
    <submittedName>
        <fullName evidence="1">Uncharacterized protein</fullName>
    </submittedName>
</protein>
<dbReference type="EMBL" id="CP048286">
    <property type="protein sequence ID" value="QHW33573.1"/>
    <property type="molecule type" value="Genomic_DNA"/>
</dbReference>
<sequence>MKMNINPFLAKVIRSIEAHKAEPHGGYRQKLSDPVVADMYGTADAIILLYTLNQVPNAGSSEHDALVKTLQSFQQPDSGRFPGRGHHPVHGTAYALSALELQLNNV</sequence>
<proteinExistence type="predicted"/>
<dbReference type="RefSeq" id="WP_162643571.1">
    <property type="nucleotide sequence ID" value="NZ_CP048286.1"/>
</dbReference>